<dbReference type="AlphaFoldDB" id="A0A5C6FP74"/>
<reference evidence="3 4" key="1">
    <citation type="submission" date="2019-02" db="EMBL/GenBank/DDBJ databases">
        <title>Deep-cultivation of Planctomycetes and their phenomic and genomic characterization uncovers novel biology.</title>
        <authorList>
            <person name="Wiegand S."/>
            <person name="Jogler M."/>
            <person name="Boedeker C."/>
            <person name="Pinto D."/>
            <person name="Vollmers J."/>
            <person name="Rivas-Marin E."/>
            <person name="Kohn T."/>
            <person name="Peeters S.H."/>
            <person name="Heuer A."/>
            <person name="Rast P."/>
            <person name="Oberbeckmann S."/>
            <person name="Bunk B."/>
            <person name="Jeske O."/>
            <person name="Meyerdierks A."/>
            <person name="Storesund J.E."/>
            <person name="Kallscheuer N."/>
            <person name="Luecker S."/>
            <person name="Lage O.M."/>
            <person name="Pohl T."/>
            <person name="Merkel B.J."/>
            <person name="Hornburger P."/>
            <person name="Mueller R.-W."/>
            <person name="Bruemmer F."/>
            <person name="Labrenz M."/>
            <person name="Spormann A.M."/>
            <person name="Op Den Camp H."/>
            <person name="Overmann J."/>
            <person name="Amann R."/>
            <person name="Jetten M.S.M."/>
            <person name="Mascher T."/>
            <person name="Medema M.H."/>
            <person name="Devos D.P."/>
            <person name="Kaster A.-K."/>
            <person name="Ovreas L."/>
            <person name="Rohde M."/>
            <person name="Galperin M.Y."/>
            <person name="Jogler C."/>
        </authorList>
    </citation>
    <scope>NUCLEOTIDE SEQUENCE [LARGE SCALE GENOMIC DNA]</scope>
    <source>
        <strain evidence="3 4">V7</strain>
    </source>
</reference>
<evidence type="ECO:0000256" key="2">
    <source>
        <dbReference type="SAM" id="Phobius"/>
    </source>
</evidence>
<proteinExistence type="predicted"/>
<evidence type="ECO:0000256" key="1">
    <source>
        <dbReference type="SAM" id="MobiDB-lite"/>
    </source>
</evidence>
<feature type="region of interest" description="Disordered" evidence="1">
    <location>
        <begin position="348"/>
        <end position="373"/>
    </location>
</feature>
<feature type="region of interest" description="Disordered" evidence="1">
    <location>
        <begin position="159"/>
        <end position="187"/>
    </location>
</feature>
<feature type="transmembrane region" description="Helical" evidence="2">
    <location>
        <begin position="321"/>
        <end position="342"/>
    </location>
</feature>
<protein>
    <submittedName>
        <fullName evidence="3">Uncharacterized protein</fullName>
    </submittedName>
</protein>
<evidence type="ECO:0000313" key="4">
    <source>
        <dbReference type="Proteomes" id="UP000316476"/>
    </source>
</evidence>
<keyword evidence="2" id="KW-0472">Membrane</keyword>
<feature type="transmembrane region" description="Helical" evidence="2">
    <location>
        <begin position="289"/>
        <end position="315"/>
    </location>
</feature>
<accession>A0A5C6FP74</accession>
<keyword evidence="2" id="KW-1133">Transmembrane helix</keyword>
<sequence length="373" mass="40743">MSATLDNPPTRSTSPKVDCVVAEAQDNADQTPRRTPKRKTLGQKIGKSLVMGMRRVHLYSGIFMFPFVLLYGFSGWFFNHPRYFRDGEVTKFSVVPAQADGPDVVLPSADDLAEAVIEEMNLESFLYGGPEIMLSAEKRPAYSGFLTYTVNTDEATHDISVNPVTGTGEIRSTPVQAADDSKPAAKPNPMAAIQRAELSDNPMEEVRQAIPGLLDHLGLSSGEAFGGRRAPNLVFAAEADGVPCLVTYNLGNNSISSIRQDARPSMDTMNLMRRMHLARMYTPQMDIRLVWALVVDAMFVSMVFWGISGLFMWWQVKRTRWLGGGFLIASLVFTSVIVVGMHDNLTQGGSRRGGGGHGSSSAAATEHIATSHR</sequence>
<keyword evidence="2" id="KW-0812">Transmembrane</keyword>
<dbReference type="Proteomes" id="UP000316476">
    <property type="component" value="Unassembled WGS sequence"/>
</dbReference>
<evidence type="ECO:0000313" key="3">
    <source>
        <dbReference type="EMBL" id="TWU63209.1"/>
    </source>
</evidence>
<dbReference type="EMBL" id="SJPZ01000002">
    <property type="protein sequence ID" value="TWU63209.1"/>
    <property type="molecule type" value="Genomic_DNA"/>
</dbReference>
<comment type="caution">
    <text evidence="3">The sequence shown here is derived from an EMBL/GenBank/DDBJ whole genome shotgun (WGS) entry which is preliminary data.</text>
</comment>
<feature type="transmembrane region" description="Helical" evidence="2">
    <location>
        <begin position="58"/>
        <end position="78"/>
    </location>
</feature>
<name>A0A5C6FP74_9PLAN</name>
<organism evidence="3 4">
    <name type="scientific">Crateriforma conspicua</name>
    <dbReference type="NCBI Taxonomy" id="2527996"/>
    <lineage>
        <taxon>Bacteria</taxon>
        <taxon>Pseudomonadati</taxon>
        <taxon>Planctomycetota</taxon>
        <taxon>Planctomycetia</taxon>
        <taxon>Planctomycetales</taxon>
        <taxon>Planctomycetaceae</taxon>
        <taxon>Crateriforma</taxon>
    </lineage>
</organism>
<gene>
    <name evidence="3" type="ORF">V7x_49490</name>
</gene>